<evidence type="ECO:0000256" key="7">
    <source>
        <dbReference type="ARBA" id="ARBA00022692"/>
    </source>
</evidence>
<keyword evidence="7 10" id="KW-0812">Transmembrane</keyword>
<evidence type="ECO:0000256" key="1">
    <source>
        <dbReference type="ARBA" id="ARBA00004377"/>
    </source>
</evidence>
<comment type="subcellular location">
    <subcellularLocation>
        <location evidence="1">Cell inner membrane</location>
        <topology evidence="1">Single-pass membrane protein</topology>
    </subcellularLocation>
</comment>
<keyword evidence="8 10" id="KW-1133">Transmembrane helix</keyword>
<keyword evidence="4" id="KW-1003">Cell membrane</keyword>
<dbReference type="SUPFAM" id="SSF54523">
    <property type="entry name" value="Pili subunits"/>
    <property type="match status" value="1"/>
</dbReference>
<dbReference type="Proteomes" id="UP000228987">
    <property type="component" value="Unassembled WGS sequence"/>
</dbReference>
<dbReference type="GO" id="GO:0005886">
    <property type="term" value="C:plasma membrane"/>
    <property type="evidence" value="ECO:0007669"/>
    <property type="project" value="UniProtKB-SubCell"/>
</dbReference>
<dbReference type="InterPro" id="IPR000983">
    <property type="entry name" value="Bac_GSPG_pilin"/>
</dbReference>
<dbReference type="NCBIfam" id="TIGR01710">
    <property type="entry name" value="typeII_sec_gspG"/>
    <property type="match status" value="1"/>
</dbReference>
<accession>A0A2A5CFX4</accession>
<dbReference type="PANTHER" id="PTHR30093">
    <property type="entry name" value="GENERAL SECRETION PATHWAY PROTEIN G"/>
    <property type="match status" value="1"/>
</dbReference>
<comment type="caution">
    <text evidence="12">The sequence shown here is derived from an EMBL/GenBank/DDBJ whole genome shotgun (WGS) entry which is preliminary data.</text>
</comment>
<evidence type="ECO:0000259" key="11">
    <source>
        <dbReference type="Pfam" id="PF08334"/>
    </source>
</evidence>
<gene>
    <name evidence="12" type="primary">gspG</name>
    <name evidence="12" type="ORF">COA71_04510</name>
</gene>
<evidence type="ECO:0000256" key="8">
    <source>
        <dbReference type="ARBA" id="ARBA00022989"/>
    </source>
</evidence>
<evidence type="ECO:0000256" key="4">
    <source>
        <dbReference type="ARBA" id="ARBA00022475"/>
    </source>
</evidence>
<dbReference type="AlphaFoldDB" id="A0A2A5CFX4"/>
<sequence>MNKIQKTHKGFTLIEIMVVVAVIALLGAMIGPTLFKKVQQAEKTRVAQDIRAIESALKFYRLDNYRYPTQGQALSALINVPTGAEDRWNGPYLESMPLDPWGQTYLYAYPSTHGRDFDVFSLGADQQENGEGADQDWGNWNIQ</sequence>
<dbReference type="PANTHER" id="PTHR30093:SF44">
    <property type="entry name" value="TYPE II SECRETION SYSTEM CORE PROTEIN G"/>
    <property type="match status" value="1"/>
</dbReference>
<organism evidence="12 13">
    <name type="scientific">SAR86 cluster bacterium</name>
    <dbReference type="NCBI Taxonomy" id="2030880"/>
    <lineage>
        <taxon>Bacteria</taxon>
        <taxon>Pseudomonadati</taxon>
        <taxon>Pseudomonadota</taxon>
        <taxon>Gammaproteobacteria</taxon>
        <taxon>SAR86 cluster</taxon>
    </lineage>
</organism>
<dbReference type="Pfam" id="PF07963">
    <property type="entry name" value="N_methyl"/>
    <property type="match status" value="1"/>
</dbReference>
<dbReference type="InterPro" id="IPR012902">
    <property type="entry name" value="N_methyl_site"/>
</dbReference>
<evidence type="ECO:0000256" key="2">
    <source>
        <dbReference type="ARBA" id="ARBA00009984"/>
    </source>
</evidence>
<evidence type="ECO:0000256" key="9">
    <source>
        <dbReference type="ARBA" id="ARBA00023136"/>
    </source>
</evidence>
<keyword evidence="9 10" id="KW-0472">Membrane</keyword>
<dbReference type="Pfam" id="PF08334">
    <property type="entry name" value="T2SSG"/>
    <property type="match status" value="1"/>
</dbReference>
<name>A0A2A5CFX4_9GAMM</name>
<reference evidence="13" key="1">
    <citation type="submission" date="2017-08" db="EMBL/GenBank/DDBJ databases">
        <title>A dynamic microbial community with high functional redundancy inhabits the cold, oxic subseafloor aquifer.</title>
        <authorList>
            <person name="Tully B.J."/>
            <person name="Wheat C.G."/>
            <person name="Glazer B.T."/>
            <person name="Huber J.A."/>
        </authorList>
    </citation>
    <scope>NUCLEOTIDE SEQUENCE [LARGE SCALE GENOMIC DNA]</scope>
</reference>
<feature type="domain" description="Type II secretion system protein GspG C-terminal" evidence="11">
    <location>
        <begin position="34"/>
        <end position="140"/>
    </location>
</feature>
<dbReference type="Gene3D" id="3.30.700.10">
    <property type="entry name" value="Glycoprotein, Type 4 Pilin"/>
    <property type="match status" value="1"/>
</dbReference>
<dbReference type="InterPro" id="IPR013545">
    <property type="entry name" value="T2SS_protein-GspG_C"/>
</dbReference>
<dbReference type="GO" id="GO:0015628">
    <property type="term" value="P:protein secretion by the type II secretion system"/>
    <property type="evidence" value="ECO:0007669"/>
    <property type="project" value="InterPro"/>
</dbReference>
<evidence type="ECO:0000256" key="5">
    <source>
        <dbReference type="ARBA" id="ARBA00022481"/>
    </source>
</evidence>
<feature type="transmembrane region" description="Helical" evidence="10">
    <location>
        <begin position="12"/>
        <end position="35"/>
    </location>
</feature>
<dbReference type="NCBIfam" id="TIGR02532">
    <property type="entry name" value="IV_pilin_GFxxxE"/>
    <property type="match status" value="1"/>
</dbReference>
<evidence type="ECO:0000256" key="6">
    <source>
        <dbReference type="ARBA" id="ARBA00022519"/>
    </source>
</evidence>
<dbReference type="PRINTS" id="PR00813">
    <property type="entry name" value="BCTERIALGSPG"/>
</dbReference>
<dbReference type="GO" id="GO:0015627">
    <property type="term" value="C:type II protein secretion system complex"/>
    <property type="evidence" value="ECO:0007669"/>
    <property type="project" value="InterPro"/>
</dbReference>
<keyword evidence="6" id="KW-0997">Cell inner membrane</keyword>
<evidence type="ECO:0000313" key="12">
    <source>
        <dbReference type="EMBL" id="PCJ42769.1"/>
    </source>
</evidence>
<dbReference type="EMBL" id="NVWI01000002">
    <property type="protein sequence ID" value="PCJ42769.1"/>
    <property type="molecule type" value="Genomic_DNA"/>
</dbReference>
<evidence type="ECO:0000313" key="13">
    <source>
        <dbReference type="Proteomes" id="UP000228987"/>
    </source>
</evidence>
<evidence type="ECO:0000256" key="3">
    <source>
        <dbReference type="ARBA" id="ARBA00020042"/>
    </source>
</evidence>
<dbReference type="InterPro" id="IPR045584">
    <property type="entry name" value="Pilin-like"/>
</dbReference>
<dbReference type="PROSITE" id="PS00409">
    <property type="entry name" value="PROKAR_NTER_METHYL"/>
    <property type="match status" value="1"/>
</dbReference>
<comment type="similarity">
    <text evidence="2">Belongs to the GSP G family.</text>
</comment>
<keyword evidence="5" id="KW-0488">Methylation</keyword>
<dbReference type="InterPro" id="IPR010054">
    <property type="entry name" value="Type2_sec_GspG"/>
</dbReference>
<protein>
    <recommendedName>
        <fullName evidence="3">Type II secretion system core protein G</fullName>
    </recommendedName>
</protein>
<evidence type="ECO:0000256" key="10">
    <source>
        <dbReference type="SAM" id="Phobius"/>
    </source>
</evidence>
<proteinExistence type="inferred from homology"/>